<reference evidence="1 2" key="1">
    <citation type="journal article" date="2022" name="Plant J.">
        <title>Chromosome-level genome of Camellia lanceoleosa provides a valuable resource for understanding genome evolution and self-incompatibility.</title>
        <authorList>
            <person name="Gong W."/>
            <person name="Xiao S."/>
            <person name="Wang L."/>
            <person name="Liao Z."/>
            <person name="Chang Y."/>
            <person name="Mo W."/>
            <person name="Hu G."/>
            <person name="Li W."/>
            <person name="Zhao G."/>
            <person name="Zhu H."/>
            <person name="Hu X."/>
            <person name="Ji K."/>
            <person name="Xiang X."/>
            <person name="Song Q."/>
            <person name="Yuan D."/>
            <person name="Jin S."/>
            <person name="Zhang L."/>
        </authorList>
    </citation>
    <scope>NUCLEOTIDE SEQUENCE [LARGE SCALE GENOMIC DNA]</scope>
    <source>
        <strain evidence="1">SQ_2022a</strain>
    </source>
</reference>
<dbReference type="Proteomes" id="UP001060215">
    <property type="component" value="Chromosome 14"/>
</dbReference>
<comment type="caution">
    <text evidence="1">The sequence shown here is derived from an EMBL/GenBank/DDBJ whole genome shotgun (WGS) entry which is preliminary data.</text>
</comment>
<dbReference type="EMBL" id="CM045771">
    <property type="protein sequence ID" value="KAI7987859.1"/>
    <property type="molecule type" value="Genomic_DNA"/>
</dbReference>
<name>A0ACC0FHR0_9ERIC</name>
<gene>
    <name evidence="1" type="ORF">LOK49_LG13G00788</name>
</gene>
<sequence length="104" mass="11779">MHPGNCMEKLLEVLIAIGDEVACLSVSQLILRHWPSHSRALHVKNTIEVLEPIPFSPRGIDKLKPKHVRLKFLDKRKRTDDNLDEGVAPKKLNQNVELQLAEAS</sequence>
<evidence type="ECO:0000313" key="2">
    <source>
        <dbReference type="Proteomes" id="UP001060215"/>
    </source>
</evidence>
<keyword evidence="2" id="KW-1185">Reference proteome</keyword>
<protein>
    <submittedName>
        <fullName evidence="1">Calcineurin-binding protein 1</fullName>
    </submittedName>
</protein>
<proteinExistence type="predicted"/>
<organism evidence="1 2">
    <name type="scientific">Camellia lanceoleosa</name>
    <dbReference type="NCBI Taxonomy" id="1840588"/>
    <lineage>
        <taxon>Eukaryota</taxon>
        <taxon>Viridiplantae</taxon>
        <taxon>Streptophyta</taxon>
        <taxon>Embryophyta</taxon>
        <taxon>Tracheophyta</taxon>
        <taxon>Spermatophyta</taxon>
        <taxon>Magnoliopsida</taxon>
        <taxon>eudicotyledons</taxon>
        <taxon>Gunneridae</taxon>
        <taxon>Pentapetalae</taxon>
        <taxon>asterids</taxon>
        <taxon>Ericales</taxon>
        <taxon>Theaceae</taxon>
        <taxon>Camellia</taxon>
    </lineage>
</organism>
<evidence type="ECO:0000313" key="1">
    <source>
        <dbReference type="EMBL" id="KAI7987859.1"/>
    </source>
</evidence>
<accession>A0ACC0FHR0</accession>